<keyword evidence="2" id="KW-1185">Reference proteome</keyword>
<dbReference type="RefSeq" id="WP_311556867.1">
    <property type="nucleotide sequence ID" value="NZ_JAVREJ010000009.1"/>
</dbReference>
<dbReference type="PANTHER" id="PTHR34129:SF1">
    <property type="entry name" value="DUF952 DOMAIN-CONTAINING PROTEIN"/>
    <property type="match status" value="1"/>
</dbReference>
<organism evidence="1 2">
    <name type="scientific">Pseudonocardia charpentierae</name>
    <dbReference type="NCBI Taxonomy" id="3075545"/>
    <lineage>
        <taxon>Bacteria</taxon>
        <taxon>Bacillati</taxon>
        <taxon>Actinomycetota</taxon>
        <taxon>Actinomycetes</taxon>
        <taxon>Pseudonocardiales</taxon>
        <taxon>Pseudonocardiaceae</taxon>
        <taxon>Pseudonocardia</taxon>
    </lineage>
</organism>
<reference evidence="2" key="1">
    <citation type="submission" date="2023-07" db="EMBL/GenBank/DDBJ databases">
        <title>30 novel species of actinomycetes from the DSMZ collection.</title>
        <authorList>
            <person name="Nouioui I."/>
        </authorList>
    </citation>
    <scope>NUCLEOTIDE SEQUENCE [LARGE SCALE GENOMIC DNA]</scope>
    <source>
        <strain evidence="2">DSM 45834</strain>
    </source>
</reference>
<dbReference type="InterPro" id="IPR009297">
    <property type="entry name" value="DUF952"/>
</dbReference>
<dbReference type="Gene3D" id="3.20.170.20">
    <property type="entry name" value="Protein of unknown function DUF952"/>
    <property type="match status" value="1"/>
</dbReference>
<sequence>MTGRLLHLVTASDWEDARARGTLAASGDGFVHLSTPEQVQLPADRLFAGRTDLLLLVVDPTGLDVRFEPGMPYDPPGMRFPHAYGTVPTSAVVAVLPYPPSSDGTFPAPPELPAP</sequence>
<dbReference type="SUPFAM" id="SSF56399">
    <property type="entry name" value="ADP-ribosylation"/>
    <property type="match status" value="1"/>
</dbReference>
<proteinExistence type="predicted"/>
<dbReference type="Proteomes" id="UP001183202">
    <property type="component" value="Unassembled WGS sequence"/>
</dbReference>
<dbReference type="PANTHER" id="PTHR34129">
    <property type="entry name" value="BLR1139 PROTEIN"/>
    <property type="match status" value="1"/>
</dbReference>
<dbReference type="Pfam" id="PF06108">
    <property type="entry name" value="DUF952"/>
    <property type="match status" value="1"/>
</dbReference>
<accession>A0ABU2NAU2</accession>
<evidence type="ECO:0000313" key="1">
    <source>
        <dbReference type="EMBL" id="MDT0350845.1"/>
    </source>
</evidence>
<dbReference type="EMBL" id="JAVREJ010000009">
    <property type="protein sequence ID" value="MDT0350845.1"/>
    <property type="molecule type" value="Genomic_DNA"/>
</dbReference>
<comment type="caution">
    <text evidence="1">The sequence shown here is derived from an EMBL/GenBank/DDBJ whole genome shotgun (WGS) entry which is preliminary data.</text>
</comment>
<gene>
    <name evidence="1" type="ORF">RM445_15035</name>
</gene>
<name>A0ABU2NAU2_9PSEU</name>
<evidence type="ECO:0000313" key="2">
    <source>
        <dbReference type="Proteomes" id="UP001183202"/>
    </source>
</evidence>
<protein>
    <submittedName>
        <fullName evidence="1">DUF952 domain-containing protein</fullName>
    </submittedName>
</protein>